<name>A0A7J6MAD9_PERCH</name>
<dbReference type="Proteomes" id="UP000591131">
    <property type="component" value="Unassembled WGS sequence"/>
</dbReference>
<reference evidence="3 4" key="1">
    <citation type="submission" date="2020-04" db="EMBL/GenBank/DDBJ databases">
        <title>Perkinsus chesapeaki whole genome sequence.</title>
        <authorList>
            <person name="Bogema D.R."/>
        </authorList>
    </citation>
    <scope>NUCLEOTIDE SEQUENCE [LARGE SCALE GENOMIC DNA]</scope>
    <source>
        <strain evidence="3">ATCC PRA-425</strain>
    </source>
</reference>
<evidence type="ECO:0000256" key="1">
    <source>
        <dbReference type="SAM" id="MobiDB-lite"/>
    </source>
</evidence>
<accession>A0A7J6MAD9</accession>
<evidence type="ECO:0000313" key="3">
    <source>
        <dbReference type="EMBL" id="KAF4667991.1"/>
    </source>
</evidence>
<feature type="compositionally biased region" description="Basic and acidic residues" evidence="1">
    <location>
        <begin position="237"/>
        <end position="262"/>
    </location>
</feature>
<feature type="signal peptide" evidence="2">
    <location>
        <begin position="1"/>
        <end position="22"/>
    </location>
</feature>
<dbReference type="EMBL" id="JAAPAO010000199">
    <property type="protein sequence ID" value="KAF4667991.1"/>
    <property type="molecule type" value="Genomic_DNA"/>
</dbReference>
<feature type="region of interest" description="Disordered" evidence="1">
    <location>
        <begin position="181"/>
        <end position="208"/>
    </location>
</feature>
<gene>
    <name evidence="3" type="ORF">FOL47_003218</name>
</gene>
<feature type="region of interest" description="Disordered" evidence="1">
    <location>
        <begin position="235"/>
        <end position="296"/>
    </location>
</feature>
<evidence type="ECO:0000256" key="2">
    <source>
        <dbReference type="SAM" id="SignalP"/>
    </source>
</evidence>
<keyword evidence="2" id="KW-0732">Signal</keyword>
<sequence>MIFNRIAAAAILSAIAFQETAAVRIASSRAPSPEPDYDDNHDDDPEWLRNEIRKAENEAKDKAYLSYGETGTIAARSNMYDQLKKQLAARKGAPVQQSSMSEDAKVRLAKLYRLGGARGQQNYKDGALAVRVANDRLAAPSSRPSPHGRRKAPVPPKKQAALTEGLKGLSEDELDAGRQSLRSHLLRPNSRDRSSISRRRSTGNEPVEIGKDIGQLIKEAKGVDMDLAEYWLTHKGKPSEEDIKRAKLEKERQKKAERDSIKRRAVGVNQAVRELNEQAEEQGKDFSSYYFDKTAA</sequence>
<proteinExistence type="predicted"/>
<dbReference type="AlphaFoldDB" id="A0A7J6MAD9"/>
<organism evidence="3 4">
    <name type="scientific">Perkinsus chesapeaki</name>
    <name type="common">Clam parasite</name>
    <name type="synonym">Perkinsus andrewsi</name>
    <dbReference type="NCBI Taxonomy" id="330153"/>
    <lineage>
        <taxon>Eukaryota</taxon>
        <taxon>Sar</taxon>
        <taxon>Alveolata</taxon>
        <taxon>Perkinsozoa</taxon>
        <taxon>Perkinsea</taxon>
        <taxon>Perkinsida</taxon>
        <taxon>Perkinsidae</taxon>
        <taxon>Perkinsus</taxon>
    </lineage>
</organism>
<comment type="caution">
    <text evidence="3">The sequence shown here is derived from an EMBL/GenBank/DDBJ whole genome shotgun (WGS) entry which is preliminary data.</text>
</comment>
<evidence type="ECO:0000313" key="4">
    <source>
        <dbReference type="Proteomes" id="UP000591131"/>
    </source>
</evidence>
<feature type="chain" id="PRO_5029757239" evidence="2">
    <location>
        <begin position="23"/>
        <end position="296"/>
    </location>
</feature>
<feature type="region of interest" description="Disordered" evidence="1">
    <location>
        <begin position="137"/>
        <end position="161"/>
    </location>
</feature>
<protein>
    <submittedName>
        <fullName evidence="3">Uncharacterized protein</fullName>
    </submittedName>
</protein>
<keyword evidence="4" id="KW-1185">Reference proteome</keyword>